<evidence type="ECO:0000313" key="1">
    <source>
        <dbReference type="EMBL" id="KAF5773035.1"/>
    </source>
</evidence>
<dbReference type="Gramene" id="mRNA:HanXRQr2_Chr13g0584171">
    <property type="protein sequence ID" value="CDS:HanXRQr2_Chr13g0584171.1"/>
    <property type="gene ID" value="HanXRQr2_Chr13g0584171"/>
</dbReference>
<dbReference type="EMBL" id="MNCJ02000328">
    <property type="protein sequence ID" value="KAF5773035.1"/>
    <property type="molecule type" value="Genomic_DNA"/>
</dbReference>
<comment type="caution">
    <text evidence="1">The sequence shown here is derived from an EMBL/GenBank/DDBJ whole genome shotgun (WGS) entry which is preliminary data.</text>
</comment>
<keyword evidence="2" id="KW-1185">Reference proteome</keyword>
<protein>
    <submittedName>
        <fullName evidence="1">Uncharacterized protein</fullName>
    </submittedName>
</protein>
<evidence type="ECO:0000313" key="2">
    <source>
        <dbReference type="Proteomes" id="UP000215914"/>
    </source>
</evidence>
<name>A0A9K3HAL3_HELAN</name>
<organism evidence="1 2">
    <name type="scientific">Helianthus annuus</name>
    <name type="common">Common sunflower</name>
    <dbReference type="NCBI Taxonomy" id="4232"/>
    <lineage>
        <taxon>Eukaryota</taxon>
        <taxon>Viridiplantae</taxon>
        <taxon>Streptophyta</taxon>
        <taxon>Embryophyta</taxon>
        <taxon>Tracheophyta</taxon>
        <taxon>Spermatophyta</taxon>
        <taxon>Magnoliopsida</taxon>
        <taxon>eudicotyledons</taxon>
        <taxon>Gunneridae</taxon>
        <taxon>Pentapetalae</taxon>
        <taxon>asterids</taxon>
        <taxon>campanulids</taxon>
        <taxon>Asterales</taxon>
        <taxon>Asteraceae</taxon>
        <taxon>Asteroideae</taxon>
        <taxon>Heliantheae alliance</taxon>
        <taxon>Heliantheae</taxon>
        <taxon>Helianthus</taxon>
    </lineage>
</organism>
<dbReference type="Proteomes" id="UP000215914">
    <property type="component" value="Unassembled WGS sequence"/>
</dbReference>
<accession>A0A9K3HAL3</accession>
<gene>
    <name evidence="1" type="ORF">HanXRQr2_Chr13g0584171</name>
</gene>
<proteinExistence type="predicted"/>
<reference evidence="1" key="1">
    <citation type="journal article" date="2017" name="Nature">
        <title>The sunflower genome provides insights into oil metabolism, flowering and Asterid evolution.</title>
        <authorList>
            <person name="Badouin H."/>
            <person name="Gouzy J."/>
            <person name="Grassa C.J."/>
            <person name="Murat F."/>
            <person name="Staton S.E."/>
            <person name="Cottret L."/>
            <person name="Lelandais-Briere C."/>
            <person name="Owens G.L."/>
            <person name="Carrere S."/>
            <person name="Mayjonade B."/>
            <person name="Legrand L."/>
            <person name="Gill N."/>
            <person name="Kane N.C."/>
            <person name="Bowers J.E."/>
            <person name="Hubner S."/>
            <person name="Bellec A."/>
            <person name="Berard A."/>
            <person name="Berges H."/>
            <person name="Blanchet N."/>
            <person name="Boniface M.C."/>
            <person name="Brunel D."/>
            <person name="Catrice O."/>
            <person name="Chaidir N."/>
            <person name="Claudel C."/>
            <person name="Donnadieu C."/>
            <person name="Faraut T."/>
            <person name="Fievet G."/>
            <person name="Helmstetter N."/>
            <person name="King M."/>
            <person name="Knapp S.J."/>
            <person name="Lai Z."/>
            <person name="Le Paslier M.C."/>
            <person name="Lippi Y."/>
            <person name="Lorenzon L."/>
            <person name="Mandel J.R."/>
            <person name="Marage G."/>
            <person name="Marchand G."/>
            <person name="Marquand E."/>
            <person name="Bret-Mestries E."/>
            <person name="Morien E."/>
            <person name="Nambeesan S."/>
            <person name="Nguyen T."/>
            <person name="Pegot-Espagnet P."/>
            <person name="Pouilly N."/>
            <person name="Raftis F."/>
            <person name="Sallet E."/>
            <person name="Schiex T."/>
            <person name="Thomas J."/>
            <person name="Vandecasteele C."/>
            <person name="Vares D."/>
            <person name="Vear F."/>
            <person name="Vautrin S."/>
            <person name="Crespi M."/>
            <person name="Mangin B."/>
            <person name="Burke J.M."/>
            <person name="Salse J."/>
            <person name="Munos S."/>
            <person name="Vincourt P."/>
            <person name="Rieseberg L.H."/>
            <person name="Langlade N.B."/>
        </authorList>
    </citation>
    <scope>NUCLEOTIDE SEQUENCE</scope>
    <source>
        <tissue evidence="1">Leaves</tissue>
    </source>
</reference>
<sequence length="60" mass="6965">MTLLLEHVYMNMNEYWTIIWLVAHPCLQAQHSPTTSLDVALANRTVYTSMEMGVCDIFFN</sequence>
<dbReference type="AlphaFoldDB" id="A0A9K3HAL3"/>
<reference evidence="1" key="2">
    <citation type="submission" date="2020-06" db="EMBL/GenBank/DDBJ databases">
        <title>Helianthus annuus Genome sequencing and assembly Release 2.</title>
        <authorList>
            <person name="Gouzy J."/>
            <person name="Langlade N."/>
            <person name="Munos S."/>
        </authorList>
    </citation>
    <scope>NUCLEOTIDE SEQUENCE</scope>
    <source>
        <tissue evidence="1">Leaves</tissue>
    </source>
</reference>